<protein>
    <submittedName>
        <fullName evidence="3">Secreted protein</fullName>
    </submittedName>
</protein>
<keyword evidence="2" id="KW-1185">Reference proteome</keyword>
<dbReference type="Proteomes" id="UP000095287">
    <property type="component" value="Unplaced"/>
</dbReference>
<dbReference type="AlphaFoldDB" id="A0A1I7Z1G4"/>
<evidence type="ECO:0000256" key="1">
    <source>
        <dbReference type="SAM" id="SignalP"/>
    </source>
</evidence>
<organism evidence="2 3">
    <name type="scientific">Steinernema glaseri</name>
    <dbReference type="NCBI Taxonomy" id="37863"/>
    <lineage>
        <taxon>Eukaryota</taxon>
        <taxon>Metazoa</taxon>
        <taxon>Ecdysozoa</taxon>
        <taxon>Nematoda</taxon>
        <taxon>Chromadorea</taxon>
        <taxon>Rhabditida</taxon>
        <taxon>Tylenchina</taxon>
        <taxon>Panagrolaimomorpha</taxon>
        <taxon>Strongyloidoidea</taxon>
        <taxon>Steinernematidae</taxon>
        <taxon>Steinernema</taxon>
    </lineage>
</organism>
<dbReference type="WBParaSite" id="L893_g21959.t1">
    <property type="protein sequence ID" value="L893_g21959.t1"/>
    <property type="gene ID" value="L893_g21959"/>
</dbReference>
<feature type="signal peptide" evidence="1">
    <location>
        <begin position="1"/>
        <end position="17"/>
    </location>
</feature>
<name>A0A1I7Z1G4_9BILA</name>
<evidence type="ECO:0000313" key="2">
    <source>
        <dbReference type="Proteomes" id="UP000095287"/>
    </source>
</evidence>
<accession>A0A1I7Z1G4</accession>
<proteinExistence type="predicted"/>
<evidence type="ECO:0000313" key="3">
    <source>
        <dbReference type="WBParaSite" id="L893_g21959.t1"/>
    </source>
</evidence>
<reference evidence="3" key="1">
    <citation type="submission" date="2016-11" db="UniProtKB">
        <authorList>
            <consortium name="WormBaseParasite"/>
        </authorList>
    </citation>
    <scope>IDENTIFICATION</scope>
</reference>
<keyword evidence="1" id="KW-0732">Signal</keyword>
<sequence length="68" mass="7684">MLFQGVLALFLPWSSSATVVRVRRCEDQRVGKSSAANSCSSKDWFRVQRTAREGSFLDCKMVLLDQTL</sequence>
<feature type="chain" id="PRO_5009312839" evidence="1">
    <location>
        <begin position="18"/>
        <end position="68"/>
    </location>
</feature>